<proteinExistence type="predicted"/>
<accession>A0ABU0R769</accession>
<dbReference type="Proteomes" id="UP001239083">
    <property type="component" value="Unassembled WGS sequence"/>
</dbReference>
<dbReference type="EMBL" id="JAUSYY010000001">
    <property type="protein sequence ID" value="MDQ0893926.1"/>
    <property type="molecule type" value="Genomic_DNA"/>
</dbReference>
<sequence>MGTFYYGGGQDRRPVGFDLDDELLAHLKQVIVAKLRRGESFIVTLPALDRGLGEREALWMNPSIPLRFVIDEADGHALDVDRLDALMAQADTPGGIVLVA</sequence>
<organism evidence="2 3">
    <name type="scientific">Agromyces ramosus</name>
    <dbReference type="NCBI Taxonomy" id="33879"/>
    <lineage>
        <taxon>Bacteria</taxon>
        <taxon>Bacillati</taxon>
        <taxon>Actinomycetota</taxon>
        <taxon>Actinomycetes</taxon>
        <taxon>Micrococcales</taxon>
        <taxon>Microbacteriaceae</taxon>
        <taxon>Agromyces</taxon>
    </lineage>
</organism>
<gene>
    <name evidence="2" type="ORF">QFZ26_001481</name>
</gene>
<evidence type="ECO:0000259" key="1">
    <source>
        <dbReference type="Pfam" id="PF25355"/>
    </source>
</evidence>
<evidence type="ECO:0000313" key="3">
    <source>
        <dbReference type="Proteomes" id="UP001239083"/>
    </source>
</evidence>
<protein>
    <recommendedName>
        <fullName evidence="1">DUF7882 domain-containing protein</fullName>
    </recommendedName>
</protein>
<comment type="caution">
    <text evidence="2">The sequence shown here is derived from an EMBL/GenBank/DDBJ whole genome shotgun (WGS) entry which is preliminary data.</text>
</comment>
<feature type="domain" description="DUF7882" evidence="1">
    <location>
        <begin position="1"/>
        <end position="99"/>
    </location>
</feature>
<evidence type="ECO:0000313" key="2">
    <source>
        <dbReference type="EMBL" id="MDQ0893926.1"/>
    </source>
</evidence>
<reference evidence="2 3" key="1">
    <citation type="submission" date="2023-07" db="EMBL/GenBank/DDBJ databases">
        <title>Comparative genomics of wheat-associated soil bacteria to identify genetic determinants of phenazine resistance.</title>
        <authorList>
            <person name="Mouncey N."/>
        </authorList>
    </citation>
    <scope>NUCLEOTIDE SEQUENCE [LARGE SCALE GENOMIC DNA]</scope>
    <source>
        <strain evidence="2 3">V3I3</strain>
    </source>
</reference>
<dbReference type="InterPro" id="IPR057204">
    <property type="entry name" value="DUF7882"/>
</dbReference>
<name>A0ABU0R769_9MICO</name>
<dbReference type="RefSeq" id="WP_307040752.1">
    <property type="nucleotide sequence ID" value="NZ_JAUSYY010000001.1"/>
</dbReference>
<keyword evidence="3" id="KW-1185">Reference proteome</keyword>
<dbReference type="Pfam" id="PF25355">
    <property type="entry name" value="DUF7882"/>
    <property type="match status" value="1"/>
</dbReference>